<dbReference type="PANTHER" id="PTHR12835:SF5">
    <property type="entry name" value="BIOTIN--PROTEIN LIGASE"/>
    <property type="match status" value="1"/>
</dbReference>
<dbReference type="InterPro" id="IPR004408">
    <property type="entry name" value="Biotin_CoA_COase_ligase"/>
</dbReference>
<reference evidence="3 4" key="1">
    <citation type="submission" date="2016-07" db="EMBL/GenBank/DDBJ databases">
        <title>Comparative genomics of the Campylobacter concisus group.</title>
        <authorList>
            <person name="Miller W.G."/>
            <person name="Yee E."/>
            <person name="Chapman M.H."/>
            <person name="Huynh S."/>
            <person name="Bono J.L."/>
            <person name="On S.L.W."/>
            <person name="StLeger J."/>
            <person name="Foster G."/>
            <person name="Parker C.T."/>
        </authorList>
    </citation>
    <scope>NUCLEOTIDE SEQUENCE [LARGE SCALE GENOMIC DNA]</scope>
    <source>
        <strain evidence="3 4">CCUG 21559</strain>
    </source>
</reference>
<dbReference type="EC" id="6.3.4.15" evidence="3"/>
<dbReference type="PANTHER" id="PTHR12835">
    <property type="entry name" value="BIOTIN PROTEIN LIGASE"/>
    <property type="match status" value="1"/>
</dbReference>
<keyword evidence="4" id="KW-1185">Reference proteome</keyword>
<dbReference type="NCBIfam" id="TIGR00121">
    <property type="entry name" value="birA_ligase"/>
    <property type="match status" value="1"/>
</dbReference>
<dbReference type="Pfam" id="PF03099">
    <property type="entry name" value="BPL_LplA_LipB"/>
    <property type="match status" value="1"/>
</dbReference>
<dbReference type="GO" id="GO:0005737">
    <property type="term" value="C:cytoplasm"/>
    <property type="evidence" value="ECO:0007669"/>
    <property type="project" value="TreeGrafter"/>
</dbReference>
<evidence type="ECO:0000313" key="3">
    <source>
        <dbReference type="EMBL" id="QCD44280.1"/>
    </source>
</evidence>
<accession>A0A6G5QF24</accession>
<dbReference type="PROSITE" id="PS51733">
    <property type="entry name" value="BPL_LPL_CATALYTIC"/>
    <property type="match status" value="1"/>
</dbReference>
<organism evidence="3 4">
    <name type="scientific">Campylobacter mucosalis CCUG 21559</name>
    <dbReference type="NCBI Taxonomy" id="1032067"/>
    <lineage>
        <taxon>Bacteria</taxon>
        <taxon>Pseudomonadati</taxon>
        <taxon>Campylobacterota</taxon>
        <taxon>Epsilonproteobacteria</taxon>
        <taxon>Campylobacterales</taxon>
        <taxon>Campylobacteraceae</taxon>
        <taxon>Campylobacter</taxon>
    </lineage>
</organism>
<dbReference type="Proteomes" id="UP000503264">
    <property type="component" value="Chromosome"/>
</dbReference>
<dbReference type="EMBL" id="CP012542">
    <property type="protein sequence ID" value="QCD44280.1"/>
    <property type="molecule type" value="Genomic_DNA"/>
</dbReference>
<dbReference type="Gene3D" id="3.30.930.10">
    <property type="entry name" value="Bira Bifunctional Protein, Domain 2"/>
    <property type="match status" value="1"/>
</dbReference>
<gene>
    <name evidence="3" type="primary">birA</name>
    <name evidence="3" type="ORF">CMUC_0468</name>
</gene>
<dbReference type="NCBIfam" id="NF006294">
    <property type="entry name" value="PRK08477.1"/>
    <property type="match status" value="1"/>
</dbReference>
<proteinExistence type="predicted"/>
<name>A0A6G5QF24_9BACT</name>
<evidence type="ECO:0000256" key="1">
    <source>
        <dbReference type="ARBA" id="ARBA00022598"/>
    </source>
</evidence>
<keyword evidence="1 3" id="KW-0436">Ligase</keyword>
<evidence type="ECO:0000313" key="4">
    <source>
        <dbReference type="Proteomes" id="UP000503264"/>
    </source>
</evidence>
<dbReference type="AlphaFoldDB" id="A0A6G5QF24"/>
<feature type="domain" description="BPL/LPL catalytic" evidence="2">
    <location>
        <begin position="1"/>
        <end position="180"/>
    </location>
</feature>
<sequence length="211" mass="23330">MVIEFLDECDSTHILMCNSIREGSIKPPSAICAKNQPNGIGSRGNSWSGLSGNLFLSFCLDKTALPSDLNDASVSIYFAMIMKIYLQNLGSKVWVKWPNDLYIDSFKIGGVISTKISNTYIGSVGLNILNAPENSAILDIKTNANDVAFGFLNELEKKFSWKQIFSKFSVEFAKSKSFITHINDQNVHLADATLCEDGAILLNDKKVYSLR</sequence>
<dbReference type="SUPFAM" id="SSF55681">
    <property type="entry name" value="Class II aaRS and biotin synthetases"/>
    <property type="match status" value="1"/>
</dbReference>
<evidence type="ECO:0000259" key="2">
    <source>
        <dbReference type="PROSITE" id="PS51733"/>
    </source>
</evidence>
<dbReference type="InterPro" id="IPR045864">
    <property type="entry name" value="aa-tRNA-synth_II/BPL/LPL"/>
</dbReference>
<protein>
    <submittedName>
        <fullName evidence="3">Biotin-[acetyl-CoA-carboxylase] ligase</fullName>
        <ecNumber evidence="3">6.3.4.15</ecNumber>
    </submittedName>
</protein>
<dbReference type="GO" id="GO:0004077">
    <property type="term" value="F:biotin--[biotin carboxyl-carrier protein] ligase activity"/>
    <property type="evidence" value="ECO:0007669"/>
    <property type="project" value="UniProtKB-EC"/>
</dbReference>
<dbReference type="InterPro" id="IPR004143">
    <property type="entry name" value="BPL_LPL_catalytic"/>
</dbReference>